<gene>
    <name evidence="2" type="ORF">ACFYXI_15075</name>
</gene>
<feature type="region of interest" description="Disordered" evidence="1">
    <location>
        <begin position="1"/>
        <end position="37"/>
    </location>
</feature>
<keyword evidence="3" id="KW-1185">Reference proteome</keyword>
<sequence length="117" mass="13276">MSPRRARRYDGSSRRSRRPGNGGRGGDGADDEGLGFAGRFGIGQVEEWPDGEWQVRRIVGGAADKIYRCPGCDQEIRIGLAHLVSWPNWTGGENERRHWHTACWRNRVKRGPGRTRY</sequence>
<dbReference type="EMBL" id="JBIASD010000008">
    <property type="protein sequence ID" value="MFF3666918.1"/>
    <property type="molecule type" value="Genomic_DNA"/>
</dbReference>
<evidence type="ECO:0000313" key="2">
    <source>
        <dbReference type="EMBL" id="MFF3666918.1"/>
    </source>
</evidence>
<accession>A0ABW6SPT7</accession>
<protein>
    <submittedName>
        <fullName evidence="2">ATP/GTP-binding protein</fullName>
    </submittedName>
</protein>
<reference evidence="2 3" key="1">
    <citation type="submission" date="2024-10" db="EMBL/GenBank/DDBJ databases">
        <title>The Natural Products Discovery Center: Release of the First 8490 Sequenced Strains for Exploring Actinobacteria Biosynthetic Diversity.</title>
        <authorList>
            <person name="Kalkreuter E."/>
            <person name="Kautsar S.A."/>
            <person name="Yang D."/>
            <person name="Bader C.D."/>
            <person name="Teijaro C.N."/>
            <person name="Fluegel L."/>
            <person name="Davis C.M."/>
            <person name="Simpson J.R."/>
            <person name="Lauterbach L."/>
            <person name="Steele A.D."/>
            <person name="Gui C."/>
            <person name="Meng S."/>
            <person name="Li G."/>
            <person name="Viehrig K."/>
            <person name="Ye F."/>
            <person name="Su P."/>
            <person name="Kiefer A.F."/>
            <person name="Nichols A."/>
            <person name="Cepeda A.J."/>
            <person name="Yan W."/>
            <person name="Fan B."/>
            <person name="Jiang Y."/>
            <person name="Adhikari A."/>
            <person name="Zheng C.-J."/>
            <person name="Schuster L."/>
            <person name="Cowan T.M."/>
            <person name="Smanski M.J."/>
            <person name="Chevrette M.G."/>
            <person name="De Carvalho L.P.S."/>
            <person name="Shen B."/>
        </authorList>
    </citation>
    <scope>NUCLEOTIDE SEQUENCE [LARGE SCALE GENOMIC DNA]</scope>
    <source>
        <strain evidence="2 3">NPDC002173</strain>
    </source>
</reference>
<organism evidence="2 3">
    <name type="scientific">Microtetraspora malaysiensis</name>
    <dbReference type="NCBI Taxonomy" id="161358"/>
    <lineage>
        <taxon>Bacteria</taxon>
        <taxon>Bacillati</taxon>
        <taxon>Actinomycetota</taxon>
        <taxon>Actinomycetes</taxon>
        <taxon>Streptosporangiales</taxon>
        <taxon>Streptosporangiaceae</taxon>
        <taxon>Microtetraspora</taxon>
    </lineage>
</organism>
<proteinExistence type="predicted"/>
<dbReference type="Proteomes" id="UP001602013">
    <property type="component" value="Unassembled WGS sequence"/>
</dbReference>
<comment type="caution">
    <text evidence="2">The sequence shown here is derived from an EMBL/GenBank/DDBJ whole genome shotgun (WGS) entry which is preliminary data.</text>
</comment>
<dbReference type="RefSeq" id="WP_387411647.1">
    <property type="nucleotide sequence ID" value="NZ_JBIASD010000008.1"/>
</dbReference>
<name>A0ABW6SPT7_9ACTN</name>
<evidence type="ECO:0000256" key="1">
    <source>
        <dbReference type="SAM" id="MobiDB-lite"/>
    </source>
</evidence>
<evidence type="ECO:0000313" key="3">
    <source>
        <dbReference type="Proteomes" id="UP001602013"/>
    </source>
</evidence>